<dbReference type="InterPro" id="IPR026170">
    <property type="entry name" value="FAM173A/B"/>
</dbReference>
<dbReference type="AlphaFoldDB" id="A0A382M1B5"/>
<evidence type="ECO:0000256" key="2">
    <source>
        <dbReference type="ARBA" id="ARBA00022679"/>
    </source>
</evidence>
<protein>
    <recommendedName>
        <fullName evidence="4">DOT1 domain-containing protein</fullName>
    </recommendedName>
</protein>
<dbReference type="InterPro" id="IPR025789">
    <property type="entry name" value="DOT1_dom"/>
</dbReference>
<dbReference type="GO" id="GO:0032259">
    <property type="term" value="P:methylation"/>
    <property type="evidence" value="ECO:0007669"/>
    <property type="project" value="UniProtKB-KW"/>
</dbReference>
<sequence>MPVKIEEYIKSLPSDIISGNDVKLPEYSIRKIFEFLNLNENDIFYHLGCGDGEGIKMALQEFHVKNATGVDNNKEKIQQAVKLVEENNLKGGKFLCEDVLTSKIDDATAILFWFTDGEIVEKMKKRFQSLQDGCRIVTIWGPLPECLPTQVDFPYIINQVPFKNANLKEQLLAIFGIKCIDFVTAWEYAERYTKAIAPQNMENDRFLTILQSLVIWINAKNLGITCEDDIPIPIKNYIEILEKFFGIEVGHLLNDTNLKF</sequence>
<dbReference type="GO" id="GO:0031151">
    <property type="term" value="F:histone H3K79 methyltransferase activity"/>
    <property type="evidence" value="ECO:0007669"/>
    <property type="project" value="InterPro"/>
</dbReference>
<organism evidence="5">
    <name type="scientific">marine metagenome</name>
    <dbReference type="NCBI Taxonomy" id="408172"/>
    <lineage>
        <taxon>unclassified sequences</taxon>
        <taxon>metagenomes</taxon>
        <taxon>ecological metagenomes</taxon>
    </lineage>
</organism>
<keyword evidence="3" id="KW-0949">S-adenosyl-L-methionine</keyword>
<keyword evidence="1" id="KW-0489">Methyltransferase</keyword>
<dbReference type="Gene3D" id="3.40.50.150">
    <property type="entry name" value="Vaccinia Virus protein VP39"/>
    <property type="match status" value="1"/>
</dbReference>
<evidence type="ECO:0000256" key="3">
    <source>
        <dbReference type="ARBA" id="ARBA00022691"/>
    </source>
</evidence>
<evidence type="ECO:0000313" key="5">
    <source>
        <dbReference type="EMBL" id="SVC42739.1"/>
    </source>
</evidence>
<dbReference type="Pfam" id="PF08123">
    <property type="entry name" value="DOT1"/>
    <property type="match status" value="1"/>
</dbReference>
<name>A0A382M1B5_9ZZZZ</name>
<feature type="domain" description="DOT1" evidence="4">
    <location>
        <begin position="29"/>
        <end position="138"/>
    </location>
</feature>
<keyword evidence="2" id="KW-0808">Transferase</keyword>
<dbReference type="SUPFAM" id="SSF53335">
    <property type="entry name" value="S-adenosyl-L-methionine-dependent methyltransferases"/>
    <property type="match status" value="1"/>
</dbReference>
<evidence type="ECO:0000259" key="4">
    <source>
        <dbReference type="Pfam" id="PF08123"/>
    </source>
</evidence>
<evidence type="ECO:0000256" key="1">
    <source>
        <dbReference type="ARBA" id="ARBA00022603"/>
    </source>
</evidence>
<dbReference type="EMBL" id="UINC01090628">
    <property type="protein sequence ID" value="SVC42739.1"/>
    <property type="molecule type" value="Genomic_DNA"/>
</dbReference>
<reference evidence="5" key="1">
    <citation type="submission" date="2018-05" db="EMBL/GenBank/DDBJ databases">
        <authorList>
            <person name="Lanie J.A."/>
            <person name="Ng W.-L."/>
            <person name="Kazmierczak K.M."/>
            <person name="Andrzejewski T.M."/>
            <person name="Davidsen T.M."/>
            <person name="Wayne K.J."/>
            <person name="Tettelin H."/>
            <person name="Glass J.I."/>
            <person name="Rusch D."/>
            <person name="Podicherti R."/>
            <person name="Tsui H.-C.T."/>
            <person name="Winkler M.E."/>
        </authorList>
    </citation>
    <scope>NUCLEOTIDE SEQUENCE</scope>
</reference>
<dbReference type="PANTHER" id="PTHR13610:SF11">
    <property type="entry name" value="METHYLTRANSFERASE DOMAIN-CONTAINING PROTEIN"/>
    <property type="match status" value="1"/>
</dbReference>
<accession>A0A382M1B5</accession>
<dbReference type="InterPro" id="IPR029063">
    <property type="entry name" value="SAM-dependent_MTases_sf"/>
</dbReference>
<gene>
    <name evidence="5" type="ORF">METZ01_LOCUS295593</name>
</gene>
<dbReference type="PANTHER" id="PTHR13610">
    <property type="entry name" value="METHYLTRANSFERASE DOMAIN-CONTAINING PROTEIN"/>
    <property type="match status" value="1"/>
</dbReference>
<proteinExistence type="predicted"/>